<dbReference type="Gene3D" id="3.40.50.12780">
    <property type="entry name" value="N-terminal domain of ligase-like"/>
    <property type="match status" value="1"/>
</dbReference>
<keyword evidence="1" id="KW-0436">Ligase</keyword>
<dbReference type="PANTHER" id="PTHR43352:SF1">
    <property type="entry name" value="ANTHRANILATE--COA LIGASE"/>
    <property type="match status" value="1"/>
</dbReference>
<dbReference type="Pfam" id="PF13193">
    <property type="entry name" value="AMP-binding_C"/>
    <property type="match status" value="1"/>
</dbReference>
<name>A0ABX2T4H7_9PROT</name>
<protein>
    <submittedName>
        <fullName evidence="5">AMP-binding protein</fullName>
    </submittedName>
</protein>
<feature type="domain" description="AMP-dependent synthetase/ligase" evidence="3">
    <location>
        <begin position="70"/>
        <end position="418"/>
    </location>
</feature>
<organism evidence="5 6">
    <name type="scientific">Azospirillum oleiclasticum</name>
    <dbReference type="NCBI Taxonomy" id="2735135"/>
    <lineage>
        <taxon>Bacteria</taxon>
        <taxon>Pseudomonadati</taxon>
        <taxon>Pseudomonadota</taxon>
        <taxon>Alphaproteobacteria</taxon>
        <taxon>Rhodospirillales</taxon>
        <taxon>Azospirillaceae</taxon>
        <taxon>Azospirillum</taxon>
    </lineage>
</organism>
<evidence type="ECO:0000256" key="2">
    <source>
        <dbReference type="SAM" id="MobiDB-lite"/>
    </source>
</evidence>
<proteinExistence type="predicted"/>
<dbReference type="Proteomes" id="UP000584642">
    <property type="component" value="Unassembled WGS sequence"/>
</dbReference>
<dbReference type="InterPro" id="IPR000873">
    <property type="entry name" value="AMP-dep_synth/lig_dom"/>
</dbReference>
<feature type="region of interest" description="Disordered" evidence="2">
    <location>
        <begin position="1"/>
        <end position="20"/>
    </location>
</feature>
<reference evidence="5 6" key="1">
    <citation type="submission" date="2020-05" db="EMBL/GenBank/DDBJ databases">
        <title>Azospirillum oleiclasticum sp. nov, a nitrogen-fixing and heavy crude oil-emulsifying bacterium isolated from the crude oil of Yumen Oilfield.</title>
        <authorList>
            <person name="Wu D."/>
            <person name="Cai M."/>
            <person name="Zhang X."/>
        </authorList>
    </citation>
    <scope>NUCLEOTIDE SEQUENCE [LARGE SCALE GENOMIC DNA]</scope>
    <source>
        <strain evidence="5 6">ROY-1-1-2</strain>
    </source>
</reference>
<evidence type="ECO:0000313" key="6">
    <source>
        <dbReference type="Proteomes" id="UP000584642"/>
    </source>
</evidence>
<dbReference type="Gene3D" id="3.30.300.30">
    <property type="match status" value="1"/>
</dbReference>
<keyword evidence="6" id="KW-1185">Reference proteome</keyword>
<dbReference type="InterPro" id="IPR045851">
    <property type="entry name" value="AMP-bd_C_sf"/>
</dbReference>
<evidence type="ECO:0000256" key="1">
    <source>
        <dbReference type="ARBA" id="ARBA00022598"/>
    </source>
</evidence>
<sequence>MDRIETLCPPCSDASDSIADPGGITGHVDRFTVDRLPEPAQWPDLRCVGGGLTYPARLNVASELIDRWVGQGHGDRDCLIGAGGIWSYARVAATVDRIARVLTEDCGLVPGNRVLLRGPNTPMLVACWLAVVKAGGVAVATMPLLRAAELAQIIDRAQVDVALCDERFANDLLAGAPAELPVLTFNGTAPDRLEARIARKPDGFTAADTAATDVAVIAFTSGTTGRPKATAHFHRDLLSVADLSPRAILRTRPDDVFCGTPSIAFAYGLGGLLLFPLRVGASVVLLERTTPECLLDGIRRHRATLLFTVPTAYRALTALIEEQGSTGDALPSLRLCVSAGEPLPASTFEAWKAATGCIILDSLGTTELLNAVIHADPADLRPGATGKPVPGYEAMVVDDQFNPVPPGQVGRLAVRGPTGCRYLDDPRQANYVQRGWNLTGDAFHVDGDGFFWYHARTDDLIVSGGYKISGLEVEDVLLHHDLVEECAVIASPDPLRGTVPKAFVVVRDGVALTNDLARDLQDYVKTRIAPYKYPRAVEFLEQLPRTETGKVQRYKLREMERRGGDADGE</sequence>
<dbReference type="PROSITE" id="PS00455">
    <property type="entry name" value="AMP_BINDING"/>
    <property type="match status" value="1"/>
</dbReference>
<dbReference type="EMBL" id="JABFDB010000001">
    <property type="protein sequence ID" value="NYZ18187.1"/>
    <property type="molecule type" value="Genomic_DNA"/>
</dbReference>
<accession>A0ABX2T4H7</accession>
<evidence type="ECO:0000259" key="3">
    <source>
        <dbReference type="Pfam" id="PF00501"/>
    </source>
</evidence>
<dbReference type="PANTHER" id="PTHR43352">
    <property type="entry name" value="ACETYL-COA SYNTHETASE"/>
    <property type="match status" value="1"/>
</dbReference>
<evidence type="ECO:0000259" key="4">
    <source>
        <dbReference type="Pfam" id="PF13193"/>
    </source>
</evidence>
<dbReference type="InterPro" id="IPR020845">
    <property type="entry name" value="AMP-binding_CS"/>
</dbReference>
<dbReference type="InterPro" id="IPR042099">
    <property type="entry name" value="ANL_N_sf"/>
</dbReference>
<dbReference type="InterPro" id="IPR025110">
    <property type="entry name" value="AMP-bd_C"/>
</dbReference>
<dbReference type="SUPFAM" id="SSF56801">
    <property type="entry name" value="Acetyl-CoA synthetase-like"/>
    <property type="match status" value="1"/>
</dbReference>
<evidence type="ECO:0000313" key="5">
    <source>
        <dbReference type="EMBL" id="NYZ18187.1"/>
    </source>
</evidence>
<comment type="caution">
    <text evidence="5">The sequence shown here is derived from an EMBL/GenBank/DDBJ whole genome shotgun (WGS) entry which is preliminary data.</text>
</comment>
<gene>
    <name evidence="5" type="ORF">HND93_00565</name>
</gene>
<feature type="domain" description="AMP-binding enzyme C-terminal" evidence="4">
    <location>
        <begin position="472"/>
        <end position="550"/>
    </location>
</feature>
<dbReference type="Pfam" id="PF00501">
    <property type="entry name" value="AMP-binding"/>
    <property type="match status" value="1"/>
</dbReference>